<sequence length="226" mass="25600">MEMEYQVGRKPRFLCFHGYRTSGKILERELQQWPEFVREKMELVFIDAPFLAQGPPIPPAAAEGNFDPPYYEWFQSNEDFSEYMNFDECIAYIEDCMTRIGPFDGLLGFSQGALLSAASPGMQTEGVALTRVPKIKCVIIISGGKFWGSKFSSPKLAENAFSSPIECPSLHFIGEKDLAKPYAIELLDSFVDPFVIYHHEGHVVPKLDEKGLEVMLSFLEKIQKLL</sequence>
<evidence type="ECO:0000313" key="2">
    <source>
        <dbReference type="Proteomes" id="UP001060215"/>
    </source>
</evidence>
<dbReference type="EMBL" id="CM045760">
    <property type="protein sequence ID" value="KAI8025801.1"/>
    <property type="molecule type" value="Genomic_DNA"/>
</dbReference>
<gene>
    <name evidence="1" type="ORF">LOK49_LG02G00814</name>
</gene>
<dbReference type="Proteomes" id="UP001060215">
    <property type="component" value="Chromosome 3"/>
</dbReference>
<proteinExistence type="predicted"/>
<keyword evidence="2" id="KW-1185">Reference proteome</keyword>
<name>A0ACC0IK96_9ERIC</name>
<comment type="caution">
    <text evidence="1">The sequence shown here is derived from an EMBL/GenBank/DDBJ whole genome shotgun (WGS) entry which is preliminary data.</text>
</comment>
<evidence type="ECO:0000313" key="1">
    <source>
        <dbReference type="EMBL" id="KAI8025801.1"/>
    </source>
</evidence>
<protein>
    <submittedName>
        <fullName evidence="1">Esterase AAEL000016</fullName>
    </submittedName>
</protein>
<reference evidence="1 2" key="1">
    <citation type="journal article" date="2022" name="Plant J.">
        <title>Chromosome-level genome of Camellia lanceoleosa provides a valuable resource for understanding genome evolution and self-incompatibility.</title>
        <authorList>
            <person name="Gong W."/>
            <person name="Xiao S."/>
            <person name="Wang L."/>
            <person name="Liao Z."/>
            <person name="Chang Y."/>
            <person name="Mo W."/>
            <person name="Hu G."/>
            <person name="Li W."/>
            <person name="Zhao G."/>
            <person name="Zhu H."/>
            <person name="Hu X."/>
            <person name="Ji K."/>
            <person name="Xiang X."/>
            <person name="Song Q."/>
            <person name="Yuan D."/>
            <person name="Jin S."/>
            <person name="Zhang L."/>
        </authorList>
    </citation>
    <scope>NUCLEOTIDE SEQUENCE [LARGE SCALE GENOMIC DNA]</scope>
    <source>
        <strain evidence="1">SQ_2022a</strain>
    </source>
</reference>
<accession>A0ACC0IK96</accession>
<organism evidence="1 2">
    <name type="scientific">Camellia lanceoleosa</name>
    <dbReference type="NCBI Taxonomy" id="1840588"/>
    <lineage>
        <taxon>Eukaryota</taxon>
        <taxon>Viridiplantae</taxon>
        <taxon>Streptophyta</taxon>
        <taxon>Embryophyta</taxon>
        <taxon>Tracheophyta</taxon>
        <taxon>Spermatophyta</taxon>
        <taxon>Magnoliopsida</taxon>
        <taxon>eudicotyledons</taxon>
        <taxon>Gunneridae</taxon>
        <taxon>Pentapetalae</taxon>
        <taxon>asterids</taxon>
        <taxon>Ericales</taxon>
        <taxon>Theaceae</taxon>
        <taxon>Camellia</taxon>
    </lineage>
</organism>